<name>A0A392TF66_9FABA</name>
<protein>
    <submittedName>
        <fullName evidence="1">Uncharacterized protein</fullName>
    </submittedName>
</protein>
<organism evidence="1 2">
    <name type="scientific">Trifolium medium</name>
    <dbReference type="NCBI Taxonomy" id="97028"/>
    <lineage>
        <taxon>Eukaryota</taxon>
        <taxon>Viridiplantae</taxon>
        <taxon>Streptophyta</taxon>
        <taxon>Embryophyta</taxon>
        <taxon>Tracheophyta</taxon>
        <taxon>Spermatophyta</taxon>
        <taxon>Magnoliopsida</taxon>
        <taxon>eudicotyledons</taxon>
        <taxon>Gunneridae</taxon>
        <taxon>Pentapetalae</taxon>
        <taxon>rosids</taxon>
        <taxon>fabids</taxon>
        <taxon>Fabales</taxon>
        <taxon>Fabaceae</taxon>
        <taxon>Papilionoideae</taxon>
        <taxon>50 kb inversion clade</taxon>
        <taxon>NPAAA clade</taxon>
        <taxon>Hologalegina</taxon>
        <taxon>IRL clade</taxon>
        <taxon>Trifolieae</taxon>
        <taxon>Trifolium</taxon>
    </lineage>
</organism>
<accession>A0A392TF66</accession>
<comment type="caution">
    <text evidence="1">The sequence shown here is derived from an EMBL/GenBank/DDBJ whole genome shotgun (WGS) entry which is preliminary data.</text>
</comment>
<evidence type="ECO:0000313" key="1">
    <source>
        <dbReference type="EMBL" id="MCI58575.1"/>
    </source>
</evidence>
<feature type="non-terminal residue" evidence="1">
    <location>
        <position position="35"/>
    </location>
</feature>
<evidence type="ECO:0000313" key="2">
    <source>
        <dbReference type="Proteomes" id="UP000265520"/>
    </source>
</evidence>
<proteinExistence type="predicted"/>
<sequence>MRAGIRKFLASARESQQPSLEYSLGELALFLRAKW</sequence>
<dbReference type="AlphaFoldDB" id="A0A392TF66"/>
<keyword evidence="2" id="KW-1185">Reference proteome</keyword>
<dbReference type="EMBL" id="LXQA010548617">
    <property type="protein sequence ID" value="MCI58575.1"/>
    <property type="molecule type" value="Genomic_DNA"/>
</dbReference>
<dbReference type="Proteomes" id="UP000265520">
    <property type="component" value="Unassembled WGS sequence"/>
</dbReference>
<reference evidence="1 2" key="1">
    <citation type="journal article" date="2018" name="Front. Plant Sci.">
        <title>Red Clover (Trifolium pratense) and Zigzag Clover (T. medium) - A Picture of Genomic Similarities and Differences.</title>
        <authorList>
            <person name="Dluhosova J."/>
            <person name="Istvanek J."/>
            <person name="Nedelnik J."/>
            <person name="Repkova J."/>
        </authorList>
    </citation>
    <scope>NUCLEOTIDE SEQUENCE [LARGE SCALE GENOMIC DNA]</scope>
    <source>
        <strain evidence="2">cv. 10/8</strain>
        <tissue evidence="1">Leaf</tissue>
    </source>
</reference>